<dbReference type="AlphaFoldDB" id="A0A1I4UA55"/>
<name>A0A1I4UA55_9BURK</name>
<dbReference type="EMBL" id="FOTW01000039">
    <property type="protein sequence ID" value="SFM85879.1"/>
    <property type="molecule type" value="Genomic_DNA"/>
</dbReference>
<protein>
    <submittedName>
        <fullName evidence="1">Uncharacterized protein</fullName>
    </submittedName>
</protein>
<dbReference type="OrthoDB" id="9151772at2"/>
<evidence type="ECO:0000313" key="1">
    <source>
        <dbReference type="EMBL" id="SFM85879.1"/>
    </source>
</evidence>
<evidence type="ECO:0000313" key="2">
    <source>
        <dbReference type="Proteomes" id="UP000199470"/>
    </source>
</evidence>
<dbReference type="Proteomes" id="UP000199470">
    <property type="component" value="Unassembled WGS sequence"/>
</dbReference>
<sequence>MSENTKKSIFMAYEELPPPPKQKRRQVVELSGIDALRTLLWVRTVLRLADAKPSNLLSKLVFQVERAEFALYASAQRTPSSTTLWAVEEAYPVKDKAARPLAGTRTIYEIGPSAMPLWSVLAGNQGACETLIDDYLARTLGTMKAVSFDKKVDAIYAVLFEPHEADAVKEMLAAQPTPHKFRYALLLYAAVIDKNTIYHPLLDDTDKSIHSNLELVIVLLAAWQLSYLFKTRYEETDYLMAAAVHILKGMIPEVKDEIDIWFRQDLEIKMTKRFG</sequence>
<accession>A0A1I4UA55</accession>
<keyword evidence="2" id="KW-1185">Reference proteome</keyword>
<proteinExistence type="predicted"/>
<organism evidence="1 2">
    <name type="scientific">Rugamonas rubra</name>
    <dbReference type="NCBI Taxonomy" id="758825"/>
    <lineage>
        <taxon>Bacteria</taxon>
        <taxon>Pseudomonadati</taxon>
        <taxon>Pseudomonadota</taxon>
        <taxon>Betaproteobacteria</taxon>
        <taxon>Burkholderiales</taxon>
        <taxon>Oxalobacteraceae</taxon>
        <taxon>Telluria group</taxon>
        <taxon>Rugamonas</taxon>
    </lineage>
</organism>
<reference evidence="1 2" key="1">
    <citation type="submission" date="2016-10" db="EMBL/GenBank/DDBJ databases">
        <authorList>
            <person name="de Groot N.N."/>
        </authorList>
    </citation>
    <scope>NUCLEOTIDE SEQUENCE [LARGE SCALE GENOMIC DNA]</scope>
    <source>
        <strain evidence="1 2">ATCC 43154</strain>
    </source>
</reference>
<dbReference type="STRING" id="758825.SAMN02982985_05563"/>
<dbReference type="RefSeq" id="WP_139236791.1">
    <property type="nucleotide sequence ID" value="NZ_FOTW01000039.1"/>
</dbReference>
<gene>
    <name evidence="1" type="ORF">SAMN02982985_05563</name>
</gene>